<dbReference type="SUPFAM" id="SSF48371">
    <property type="entry name" value="ARM repeat"/>
    <property type="match status" value="2"/>
</dbReference>
<keyword evidence="6" id="KW-0496">Mitochondrion</keyword>
<evidence type="ECO:0000256" key="1">
    <source>
        <dbReference type="ARBA" id="ARBA00004173"/>
    </source>
</evidence>
<evidence type="ECO:0000256" key="4">
    <source>
        <dbReference type="ARBA" id="ARBA00022490"/>
    </source>
</evidence>
<dbReference type="PROSITE" id="PS50176">
    <property type="entry name" value="ARM_REPEAT"/>
    <property type="match status" value="1"/>
</dbReference>
<sequence length="800" mass="87161">MPKDEAARDALAQQAGVFRFLKETLDSIAAEPDLAESSKHFQLAVMVAKLVAEVAKSEPARQAFADAQGIPLVMDLHRRSVQHLAAEQDEHYMDALTTQTMRALANLCFDHEGNRDIIVELPDAASSLVAPLSSRNTALLHTACGALVNISMDNETMQTALLNAGALVRLLDVLGKAGATPSSDERLEAAFPAAIRALSNLLEPELGIAQLLEHKGLTLLLRLVKTMHETATRHQISEDEYERAMEFLDGLAIVLETVGENDSVQREIVTGDLLDVLLDFVDHRPTHRPPPREDFGDDAYDYELIRRTVSRVVTSVTMNDDNMAELPRHEMIVRRFLVWMSSGLNTSTHKEEEEIRMSGALCIGNLARSDATCKMLVEKHNVGPALVSLIKLEAERLRAVSGARDEAKSSIKVLHAVIGALKNLSLAPTVRPVLGSLGIIERVVSLFEFEHLKPLHYGCIGVLKNLCAGENDGNVYRMMTGMAPGEFKTLADLQAPNSSPTSPLGRLITLIWRATGDNDTGIRNEGGRVLANIVRAINRTKAVQFLPLFFDLNCIAPLVQIVTGALLTKTAQSADDGGDMDMEDEHHVHFDALPSETQVFPLVQNEGLVSLTLICTLSPPATSKIVRYYSSLAPTLLTILRSGVPELQDDAQASASPSVLTKERGARTSIVGEQLTYSIQTKINVCLFLKTLLSNESEFVSKIAPELKPVVRTLLDVSHPPVDPSASGTGAELSASTGASHIMRRPDNIARTNTRSAKSLSDAMPSRRELQSHFQMSLEDITDPNVSFKEALKLVLGCLP</sequence>
<evidence type="ECO:0000256" key="6">
    <source>
        <dbReference type="ARBA" id="ARBA00023128"/>
    </source>
</evidence>
<dbReference type="Gene3D" id="1.25.10.10">
    <property type="entry name" value="Leucine-rich Repeat Variant"/>
    <property type="match status" value="2"/>
</dbReference>
<dbReference type="PANTHER" id="PTHR10957">
    <property type="entry name" value="RAP1 GTPASE-GDP DISSOCIATION STIMULATOR 1"/>
    <property type="match status" value="1"/>
</dbReference>
<evidence type="ECO:0000313" key="9">
    <source>
        <dbReference type="Proteomes" id="UP001527925"/>
    </source>
</evidence>
<keyword evidence="9" id="KW-1185">Reference proteome</keyword>
<gene>
    <name evidence="8" type="ORF">HK105_203211</name>
</gene>
<comment type="caution">
    <text evidence="8">The sequence shown here is derived from an EMBL/GenBank/DDBJ whole genome shotgun (WGS) entry which is preliminary data.</text>
</comment>
<dbReference type="InterPro" id="IPR000225">
    <property type="entry name" value="Armadillo"/>
</dbReference>
<dbReference type="Proteomes" id="UP001527925">
    <property type="component" value="Unassembled WGS sequence"/>
</dbReference>
<dbReference type="InterPro" id="IPR011989">
    <property type="entry name" value="ARM-like"/>
</dbReference>
<keyword evidence="5" id="KW-0256">Endoplasmic reticulum</keyword>
<dbReference type="EMBL" id="JADGIZ020000012">
    <property type="protein sequence ID" value="KAL2917147.1"/>
    <property type="molecule type" value="Genomic_DNA"/>
</dbReference>
<evidence type="ECO:0000256" key="2">
    <source>
        <dbReference type="ARBA" id="ARBA00004240"/>
    </source>
</evidence>
<organism evidence="8 9">
    <name type="scientific">Polyrhizophydium stewartii</name>
    <dbReference type="NCBI Taxonomy" id="2732419"/>
    <lineage>
        <taxon>Eukaryota</taxon>
        <taxon>Fungi</taxon>
        <taxon>Fungi incertae sedis</taxon>
        <taxon>Chytridiomycota</taxon>
        <taxon>Chytridiomycota incertae sedis</taxon>
        <taxon>Chytridiomycetes</taxon>
        <taxon>Rhizophydiales</taxon>
        <taxon>Rhizophydiales incertae sedis</taxon>
        <taxon>Polyrhizophydium</taxon>
    </lineage>
</organism>
<evidence type="ECO:0000313" key="8">
    <source>
        <dbReference type="EMBL" id="KAL2917147.1"/>
    </source>
</evidence>
<reference evidence="8 9" key="1">
    <citation type="submission" date="2023-09" db="EMBL/GenBank/DDBJ databases">
        <title>Pangenome analysis of Batrachochytrium dendrobatidis and related Chytrids.</title>
        <authorList>
            <person name="Yacoub M.N."/>
            <person name="Stajich J.E."/>
            <person name="James T.Y."/>
        </authorList>
    </citation>
    <scope>NUCLEOTIDE SEQUENCE [LARGE SCALE GENOMIC DNA]</scope>
    <source>
        <strain evidence="8 9">JEL0888</strain>
    </source>
</reference>
<evidence type="ECO:0000256" key="3">
    <source>
        <dbReference type="ARBA" id="ARBA00004514"/>
    </source>
</evidence>
<accession>A0ABR4NCB9</accession>
<dbReference type="InterPro" id="IPR040144">
    <property type="entry name" value="RAP1GDS1"/>
</dbReference>
<evidence type="ECO:0000256" key="7">
    <source>
        <dbReference type="PROSITE-ProRule" id="PRU00259"/>
    </source>
</evidence>
<protein>
    <submittedName>
        <fullName evidence="8">Uncharacterized protein</fullName>
    </submittedName>
</protein>
<keyword evidence="4" id="KW-0963">Cytoplasm</keyword>
<name>A0ABR4NCB9_9FUNG</name>
<comment type="subcellular location">
    <subcellularLocation>
        <location evidence="3">Cytoplasm</location>
        <location evidence="3">Cytosol</location>
    </subcellularLocation>
    <subcellularLocation>
        <location evidence="2">Endoplasmic reticulum</location>
    </subcellularLocation>
    <subcellularLocation>
        <location evidence="1">Mitochondrion</location>
    </subcellularLocation>
</comment>
<proteinExistence type="predicted"/>
<feature type="repeat" description="ARM" evidence="7">
    <location>
        <begin position="123"/>
        <end position="165"/>
    </location>
</feature>
<evidence type="ECO:0000256" key="5">
    <source>
        <dbReference type="ARBA" id="ARBA00022824"/>
    </source>
</evidence>
<dbReference type="InterPro" id="IPR016024">
    <property type="entry name" value="ARM-type_fold"/>
</dbReference>
<dbReference type="SMART" id="SM00185">
    <property type="entry name" value="ARM"/>
    <property type="match status" value="5"/>
</dbReference>